<dbReference type="NCBIfam" id="TIGR00372">
    <property type="entry name" value="cas4"/>
    <property type="match status" value="1"/>
</dbReference>
<sequence>MIPVTLLKQMDFCEAIPWIIQRMSYQEPDTFSLIKGREINLNDVAKKLNLENPKFEVFVSDSIISGKVDIIGGKNRLIVVEAKEFHRRSFLHFRTQLLAYAYLVNKEIAPVERAILFMGNKIELDIKLDKTHLEAVENKIQKLKSILDSEDPPVVNRDKKDCISCQYRRICPVTSY</sequence>
<evidence type="ECO:0000313" key="16">
    <source>
        <dbReference type="Proteomes" id="UP000248044"/>
    </source>
</evidence>
<keyword evidence="5 13" id="KW-0540">Nuclease</keyword>
<evidence type="ECO:0000256" key="5">
    <source>
        <dbReference type="ARBA" id="ARBA00022722"/>
    </source>
</evidence>
<comment type="function">
    <text evidence="13">CRISPR (clustered regularly interspaced short palindromic repeat) is an adaptive immune system that provides protection against mobile genetic elements (viruses, transposable elements and conjugative plasmids). CRISPR clusters contain sequences complementary to antecedent mobile elements and target invading nucleic acids. CRISPR clusters are transcribed and processed into CRISPR RNA (crRNA).</text>
</comment>
<dbReference type="GO" id="GO:0046872">
    <property type="term" value="F:metal ion binding"/>
    <property type="evidence" value="ECO:0007669"/>
    <property type="project" value="UniProtKB-KW"/>
</dbReference>
<comment type="cofactor">
    <cofactor evidence="13">
        <name>iron-sulfur cluster</name>
        <dbReference type="ChEBI" id="CHEBI:30408"/>
    </cofactor>
</comment>
<evidence type="ECO:0000256" key="12">
    <source>
        <dbReference type="ARBA" id="ARBA00023211"/>
    </source>
</evidence>
<dbReference type="GO" id="GO:0051536">
    <property type="term" value="F:iron-sulfur cluster binding"/>
    <property type="evidence" value="ECO:0007669"/>
    <property type="project" value="UniProtKB-KW"/>
</dbReference>
<dbReference type="InterPro" id="IPR013343">
    <property type="entry name" value="CRISPR-assoc_prot_Cas4"/>
</dbReference>
<dbReference type="EC" id="3.1.12.1" evidence="3 13"/>
<dbReference type="InterPro" id="IPR051827">
    <property type="entry name" value="Cas4_exonuclease"/>
</dbReference>
<dbReference type="OrthoDB" id="26676at2157"/>
<comment type="cofactor">
    <cofactor evidence="13">
        <name>Mg(2+)</name>
        <dbReference type="ChEBI" id="CHEBI:18420"/>
    </cofactor>
    <cofactor evidence="13">
        <name>Mn(2+)</name>
        <dbReference type="ChEBI" id="CHEBI:29035"/>
    </cofactor>
    <text evidence="13">Mg(2+) or Mn(2+) required for ssDNA cleavage activity.</text>
</comment>
<dbReference type="Pfam" id="PF01930">
    <property type="entry name" value="Cas_Cas4"/>
    <property type="match status" value="1"/>
</dbReference>
<comment type="similarity">
    <text evidence="2 13">Belongs to the CRISPR-associated exonuclease Cas4 family.</text>
</comment>
<dbReference type="KEGG" id="abri:DFR85_12150"/>
<dbReference type="Proteomes" id="UP000248044">
    <property type="component" value="Chromosome"/>
</dbReference>
<dbReference type="AlphaFoldDB" id="A0A2U9IGQ9"/>
<evidence type="ECO:0000256" key="3">
    <source>
        <dbReference type="ARBA" id="ARBA00012768"/>
    </source>
</evidence>
<keyword evidence="8 13" id="KW-0269">Exonuclease</keyword>
<dbReference type="InterPro" id="IPR022765">
    <property type="entry name" value="Dna2/Cas4_DUF83"/>
</dbReference>
<keyword evidence="16" id="KW-1185">Reference proteome</keyword>
<dbReference type="Gene3D" id="3.90.320.10">
    <property type="match status" value="1"/>
</dbReference>
<evidence type="ECO:0000256" key="7">
    <source>
        <dbReference type="ARBA" id="ARBA00022801"/>
    </source>
</evidence>
<keyword evidence="12 13" id="KW-0464">Manganese</keyword>
<dbReference type="InterPro" id="IPR011604">
    <property type="entry name" value="PDDEXK-like_dom_sf"/>
</dbReference>
<evidence type="ECO:0000256" key="9">
    <source>
        <dbReference type="ARBA" id="ARBA00023004"/>
    </source>
</evidence>
<organism evidence="15 16">
    <name type="scientific">Acidianus brierleyi</name>
    <dbReference type="NCBI Taxonomy" id="41673"/>
    <lineage>
        <taxon>Archaea</taxon>
        <taxon>Thermoproteota</taxon>
        <taxon>Thermoprotei</taxon>
        <taxon>Sulfolobales</taxon>
        <taxon>Sulfolobaceae</taxon>
        <taxon>Acidianus</taxon>
    </lineage>
</organism>
<accession>A0A2U9IGQ9</accession>
<dbReference type="PANTHER" id="PTHR36531">
    <property type="entry name" value="CRISPR-ASSOCIATED EXONUCLEASE CAS4"/>
    <property type="match status" value="1"/>
</dbReference>
<gene>
    <name evidence="15" type="primary">cas4</name>
    <name evidence="15" type="ORF">DFR85_12150</name>
</gene>
<evidence type="ECO:0000256" key="13">
    <source>
        <dbReference type="RuleBase" id="RU365022"/>
    </source>
</evidence>
<feature type="domain" description="DUF83" evidence="14">
    <location>
        <begin position="5"/>
        <end position="171"/>
    </location>
</feature>
<name>A0A2U9IGQ9_9CREN</name>
<keyword evidence="10 13" id="KW-0411">Iron-sulfur</keyword>
<keyword evidence="6 13" id="KW-0479">Metal-binding</keyword>
<reference evidence="15 16" key="1">
    <citation type="submission" date="2018-05" db="EMBL/GenBank/DDBJ databases">
        <title>Complete Genome Sequences of Extremely Thermoacidophilic, Metal-Mobilizing Type-Strain Members of the Archaeal Family Sulfolobaceae: Acidianus brierleyi DSM-1651T, Acidianus sulfidivorans DSM-18786T, Metallosphaera hakonensis DSM-7519T, and Metallosphaera prunae DSM-10039T.</title>
        <authorList>
            <person name="Counts J.A."/>
            <person name="Kelly R.M."/>
        </authorList>
    </citation>
    <scope>NUCLEOTIDE SEQUENCE [LARGE SCALE GENOMIC DNA]</scope>
    <source>
        <strain evidence="15 16">DSM 1651</strain>
    </source>
</reference>
<evidence type="ECO:0000256" key="1">
    <source>
        <dbReference type="ARBA" id="ARBA00001936"/>
    </source>
</evidence>
<evidence type="ECO:0000256" key="4">
    <source>
        <dbReference type="ARBA" id="ARBA00020049"/>
    </source>
</evidence>
<dbReference type="GO" id="GO:0004527">
    <property type="term" value="F:exonuclease activity"/>
    <property type="evidence" value="ECO:0007669"/>
    <property type="project" value="UniProtKB-KW"/>
</dbReference>
<comment type="cofactor">
    <cofactor evidence="1">
        <name>Mn(2+)</name>
        <dbReference type="ChEBI" id="CHEBI:29035"/>
    </cofactor>
</comment>
<evidence type="ECO:0000256" key="11">
    <source>
        <dbReference type="ARBA" id="ARBA00023118"/>
    </source>
</evidence>
<keyword evidence="9 13" id="KW-0408">Iron</keyword>
<proteinExistence type="inferred from homology"/>
<evidence type="ECO:0000256" key="8">
    <source>
        <dbReference type="ARBA" id="ARBA00022839"/>
    </source>
</evidence>
<keyword evidence="7 13" id="KW-0378">Hydrolase</keyword>
<dbReference type="RefSeq" id="WP_110271119.1">
    <property type="nucleotide sequence ID" value="NZ_CP029289.2"/>
</dbReference>
<evidence type="ECO:0000259" key="14">
    <source>
        <dbReference type="Pfam" id="PF01930"/>
    </source>
</evidence>
<evidence type="ECO:0000256" key="6">
    <source>
        <dbReference type="ARBA" id="ARBA00022723"/>
    </source>
</evidence>
<protein>
    <recommendedName>
        <fullName evidence="4 13">CRISPR-associated exonuclease Cas4</fullName>
        <ecNumber evidence="3 13">3.1.12.1</ecNumber>
    </recommendedName>
</protein>
<dbReference type="PANTHER" id="PTHR36531:SF2">
    <property type="entry name" value="CRISPR-ASSOCIATED EXONUCLEASE CAS4"/>
    <property type="match status" value="1"/>
</dbReference>
<keyword evidence="11 13" id="KW-0051">Antiviral defense</keyword>
<dbReference type="EMBL" id="CP029289">
    <property type="protein sequence ID" value="AWR95238.1"/>
    <property type="molecule type" value="Genomic_DNA"/>
</dbReference>
<dbReference type="GeneID" id="36832920"/>
<evidence type="ECO:0000256" key="10">
    <source>
        <dbReference type="ARBA" id="ARBA00023014"/>
    </source>
</evidence>
<dbReference type="GO" id="GO:0051607">
    <property type="term" value="P:defense response to virus"/>
    <property type="evidence" value="ECO:0007669"/>
    <property type="project" value="UniProtKB-KW"/>
</dbReference>
<evidence type="ECO:0000313" key="15">
    <source>
        <dbReference type="EMBL" id="AWR95238.1"/>
    </source>
</evidence>
<evidence type="ECO:0000256" key="2">
    <source>
        <dbReference type="ARBA" id="ARBA00009189"/>
    </source>
</evidence>